<feature type="transmembrane region" description="Helical" evidence="9">
    <location>
        <begin position="63"/>
        <end position="83"/>
    </location>
</feature>
<feature type="transmembrane region" description="Helical" evidence="9">
    <location>
        <begin position="161"/>
        <end position="181"/>
    </location>
</feature>
<dbReference type="InterPro" id="IPR003439">
    <property type="entry name" value="ABC_transporter-like_ATP-bd"/>
</dbReference>
<dbReference type="InterPro" id="IPR039421">
    <property type="entry name" value="Type_1_exporter"/>
</dbReference>
<feature type="domain" description="ABC transporter" evidence="10">
    <location>
        <begin position="335"/>
        <end position="570"/>
    </location>
</feature>
<dbReference type="InterPro" id="IPR003593">
    <property type="entry name" value="AAA+_ATPase"/>
</dbReference>
<name>A0A426DE59_9FIRM</name>
<keyword evidence="3" id="KW-1003">Cell membrane</keyword>
<comment type="caution">
    <text evidence="12">The sequence shown here is derived from an EMBL/GenBank/DDBJ whole genome shotgun (WGS) entry which is preliminary data.</text>
</comment>
<dbReference type="InterPro" id="IPR027417">
    <property type="entry name" value="P-loop_NTPase"/>
</dbReference>
<dbReference type="PANTHER" id="PTHR43394">
    <property type="entry name" value="ATP-DEPENDENT PERMEASE MDL1, MITOCHONDRIAL"/>
    <property type="match status" value="1"/>
</dbReference>
<evidence type="ECO:0000256" key="4">
    <source>
        <dbReference type="ARBA" id="ARBA00022692"/>
    </source>
</evidence>
<keyword evidence="6 12" id="KW-0067">ATP-binding</keyword>
<dbReference type="GO" id="GO:0005886">
    <property type="term" value="C:plasma membrane"/>
    <property type="evidence" value="ECO:0007669"/>
    <property type="project" value="UniProtKB-SubCell"/>
</dbReference>
<dbReference type="GO" id="GO:0005524">
    <property type="term" value="F:ATP binding"/>
    <property type="evidence" value="ECO:0007669"/>
    <property type="project" value="UniProtKB-KW"/>
</dbReference>
<proteinExistence type="predicted"/>
<dbReference type="Proteomes" id="UP000274920">
    <property type="component" value="Unassembled WGS sequence"/>
</dbReference>
<evidence type="ECO:0000256" key="3">
    <source>
        <dbReference type="ARBA" id="ARBA00022475"/>
    </source>
</evidence>
<reference evidence="12" key="1">
    <citation type="submission" date="2018-10" db="EMBL/GenBank/DDBJ databases">
        <title>Schaedlerella arabinophila gen. nov. sp. nov., isolated from the mouse intestinal tract and comparative analysis with the genome of the closely related altered Schaedler flora strain ASF502.</title>
        <authorList>
            <person name="Miyake S."/>
            <person name="Soh M."/>
            <person name="Seedorf H."/>
        </authorList>
    </citation>
    <scope>NUCLEOTIDE SEQUENCE [LARGE SCALE GENOMIC DNA]</scope>
    <source>
        <strain evidence="12">DSM 106076</strain>
    </source>
</reference>
<feature type="transmembrane region" description="Helical" evidence="9">
    <location>
        <begin position="247"/>
        <end position="268"/>
    </location>
</feature>
<keyword evidence="7 9" id="KW-1133">Transmembrane helix</keyword>
<dbReference type="Gene3D" id="3.40.50.300">
    <property type="entry name" value="P-loop containing nucleotide triphosphate hydrolases"/>
    <property type="match status" value="1"/>
</dbReference>
<evidence type="ECO:0000259" key="10">
    <source>
        <dbReference type="PROSITE" id="PS50893"/>
    </source>
</evidence>
<feature type="transmembrane region" description="Helical" evidence="9">
    <location>
        <begin position="25"/>
        <end position="43"/>
    </location>
</feature>
<dbReference type="PROSITE" id="PS00211">
    <property type="entry name" value="ABC_TRANSPORTER_1"/>
    <property type="match status" value="1"/>
</dbReference>
<evidence type="ECO:0000259" key="11">
    <source>
        <dbReference type="PROSITE" id="PS50929"/>
    </source>
</evidence>
<sequence length="573" mass="64522">MGQNKKQKQEWKPFFHLLKEAKLPWGWYVFNIAASLVCSTVMVKMPQVAGKIMAGEIFDSGLVALYIAVTIGGAFASLPISVLDSWISLRADRNLRKIVWKRIIHLPMKEVDAMPPTSLVSRVTSDTSTISYTLSYIFSMFNNVYSLVLMLITIAGMNMKIFLMMGLLVPCIMLANIPSHFMYHARDEQQNAAASYTNFLAERLSALRQIKVCASEEKEDIRNDEAAKACFRARIKLAKLDFISQPLIYGMDAVVQAVVLIYGGYLLNAGEINSEVMVSLFMYAAMLPTYCYQFVFCWQNIKQSQGAARTAGKLVQTEPEKMQRKQSFAIPDADLRLEDVCFAYEDKKQVLDHVSMEIPRGKVTAIAGPSGSGKTTVLKLLERLYQPDSGRIMFGGREAEDIHLDEWRASFGMVPQNSPLLFGTVRDNITYGIEGNVSEKEMDRALEAANVREIIERMQDGMESDIGDVGSRLSGGERQRIALARMILKDPEYLLLDEATSSLDAHNESRIMKALGILMRGRTSVVVAHNLRTIKHADHIIFMEKGRVVSTGTHDSLYRNNEKYRRYVDLQRV</sequence>
<dbReference type="SUPFAM" id="SSF90123">
    <property type="entry name" value="ABC transporter transmembrane region"/>
    <property type="match status" value="1"/>
</dbReference>
<keyword evidence="4 9" id="KW-0812">Transmembrane</keyword>
<dbReference type="GO" id="GO:0015421">
    <property type="term" value="F:ABC-type oligopeptide transporter activity"/>
    <property type="evidence" value="ECO:0007669"/>
    <property type="project" value="TreeGrafter"/>
</dbReference>
<dbReference type="Pfam" id="PF00664">
    <property type="entry name" value="ABC_membrane"/>
    <property type="match status" value="1"/>
</dbReference>
<evidence type="ECO:0000256" key="7">
    <source>
        <dbReference type="ARBA" id="ARBA00022989"/>
    </source>
</evidence>
<feature type="domain" description="ABC transmembrane type-1" evidence="11">
    <location>
        <begin position="32"/>
        <end position="303"/>
    </location>
</feature>
<dbReference type="InterPro" id="IPR011527">
    <property type="entry name" value="ABC1_TM_dom"/>
</dbReference>
<dbReference type="FunFam" id="3.40.50.300:FF:000221">
    <property type="entry name" value="Multidrug ABC transporter ATP-binding protein"/>
    <property type="match status" value="1"/>
</dbReference>
<dbReference type="AlphaFoldDB" id="A0A426DE59"/>
<feature type="transmembrane region" description="Helical" evidence="9">
    <location>
        <begin position="134"/>
        <end position="154"/>
    </location>
</feature>
<dbReference type="GO" id="GO:0016887">
    <property type="term" value="F:ATP hydrolysis activity"/>
    <property type="evidence" value="ECO:0007669"/>
    <property type="project" value="InterPro"/>
</dbReference>
<evidence type="ECO:0000256" key="1">
    <source>
        <dbReference type="ARBA" id="ARBA00004651"/>
    </source>
</evidence>
<dbReference type="SUPFAM" id="SSF52540">
    <property type="entry name" value="P-loop containing nucleoside triphosphate hydrolases"/>
    <property type="match status" value="1"/>
</dbReference>
<gene>
    <name evidence="12" type="ORF">EBB54_06350</name>
</gene>
<dbReference type="PROSITE" id="PS50929">
    <property type="entry name" value="ABC_TM1F"/>
    <property type="match status" value="1"/>
</dbReference>
<dbReference type="SMART" id="SM00382">
    <property type="entry name" value="AAA"/>
    <property type="match status" value="1"/>
</dbReference>
<evidence type="ECO:0000256" key="8">
    <source>
        <dbReference type="ARBA" id="ARBA00023136"/>
    </source>
</evidence>
<keyword evidence="13" id="KW-1185">Reference proteome</keyword>
<keyword evidence="5" id="KW-0547">Nucleotide-binding</keyword>
<accession>A0A426DE59</accession>
<dbReference type="RefSeq" id="WP_125126785.1">
    <property type="nucleotide sequence ID" value="NZ_RHJS01000002.1"/>
</dbReference>
<evidence type="ECO:0000256" key="9">
    <source>
        <dbReference type="SAM" id="Phobius"/>
    </source>
</evidence>
<evidence type="ECO:0000256" key="6">
    <source>
        <dbReference type="ARBA" id="ARBA00022840"/>
    </source>
</evidence>
<dbReference type="InterPro" id="IPR036640">
    <property type="entry name" value="ABC1_TM_sf"/>
</dbReference>
<dbReference type="PROSITE" id="PS50893">
    <property type="entry name" value="ABC_TRANSPORTER_2"/>
    <property type="match status" value="1"/>
</dbReference>
<feature type="transmembrane region" description="Helical" evidence="9">
    <location>
        <begin position="280"/>
        <end position="301"/>
    </location>
</feature>
<organism evidence="12 13">
    <name type="scientific">Schaedlerella arabinosiphila</name>
    <dbReference type="NCBI Taxonomy" id="2044587"/>
    <lineage>
        <taxon>Bacteria</taxon>
        <taxon>Bacillati</taxon>
        <taxon>Bacillota</taxon>
        <taxon>Clostridia</taxon>
        <taxon>Lachnospirales</taxon>
        <taxon>Lachnospiraceae</taxon>
        <taxon>Schaedlerella</taxon>
    </lineage>
</organism>
<dbReference type="Gene3D" id="1.20.1560.10">
    <property type="entry name" value="ABC transporter type 1, transmembrane domain"/>
    <property type="match status" value="1"/>
</dbReference>
<evidence type="ECO:0000313" key="12">
    <source>
        <dbReference type="EMBL" id="RRK31035.1"/>
    </source>
</evidence>
<dbReference type="Pfam" id="PF00005">
    <property type="entry name" value="ABC_tran"/>
    <property type="match status" value="1"/>
</dbReference>
<dbReference type="EMBL" id="RHJS01000002">
    <property type="protein sequence ID" value="RRK31035.1"/>
    <property type="molecule type" value="Genomic_DNA"/>
</dbReference>
<comment type="subcellular location">
    <subcellularLocation>
        <location evidence="1">Cell membrane</location>
        <topology evidence="1">Multi-pass membrane protein</topology>
    </subcellularLocation>
</comment>
<protein>
    <submittedName>
        <fullName evidence="12">ABC transporter ATP-binding protein</fullName>
    </submittedName>
</protein>
<evidence type="ECO:0000313" key="13">
    <source>
        <dbReference type="Proteomes" id="UP000274920"/>
    </source>
</evidence>
<evidence type="ECO:0000256" key="5">
    <source>
        <dbReference type="ARBA" id="ARBA00022741"/>
    </source>
</evidence>
<dbReference type="PANTHER" id="PTHR43394:SF1">
    <property type="entry name" value="ATP-BINDING CASSETTE SUB-FAMILY B MEMBER 10, MITOCHONDRIAL"/>
    <property type="match status" value="1"/>
</dbReference>
<dbReference type="InterPro" id="IPR017871">
    <property type="entry name" value="ABC_transporter-like_CS"/>
</dbReference>
<keyword evidence="2" id="KW-0813">Transport</keyword>
<keyword evidence="8 9" id="KW-0472">Membrane</keyword>
<evidence type="ECO:0000256" key="2">
    <source>
        <dbReference type="ARBA" id="ARBA00022448"/>
    </source>
</evidence>